<evidence type="ECO:0000256" key="6">
    <source>
        <dbReference type="SAM" id="MobiDB-lite"/>
    </source>
</evidence>
<dbReference type="GO" id="GO:0008270">
    <property type="term" value="F:zinc ion binding"/>
    <property type="evidence" value="ECO:0007669"/>
    <property type="project" value="UniProtKB-KW"/>
</dbReference>
<keyword evidence="1" id="KW-0479">Metal-binding</keyword>
<keyword evidence="2" id="KW-0677">Repeat</keyword>
<evidence type="ECO:0000256" key="2">
    <source>
        <dbReference type="ARBA" id="ARBA00022737"/>
    </source>
</evidence>
<feature type="domain" description="C2H2-type" evidence="7">
    <location>
        <begin position="164"/>
        <end position="193"/>
    </location>
</feature>
<evidence type="ECO:0000256" key="4">
    <source>
        <dbReference type="ARBA" id="ARBA00022833"/>
    </source>
</evidence>
<feature type="domain" description="C2H2-type" evidence="7">
    <location>
        <begin position="192"/>
        <end position="219"/>
    </location>
</feature>
<sequence>MISTNHTQKTIITHPDEVFVCAYCDLYFGSDEDLVAHLITDQHINKFTASGHFHRTEPRNFKCKACHTFFGMKESYIHHLETEPHQYACPYCGISTATPSSRRAHIQNTHQDKLQICEECNEPQSDVLAHFVSHGFAFECKKCIKKFYNREQLNAHMEVHQDPIVCNWEDCGRTITTRSMLVTHYRGHKSEYKCSVCQQAFWNVNMLNSHQRSHQQIQRVAPQNIVPQKPSPGRPSTTKTPIIQSIPPKSDQHMLKFPSPLSATAIKPKTPQSFVKGGPQVSNTVIKCGHCNSLFKSAKDLAGHKCVKSVKQEPIDESKQLELIAQAAAAASAPTKPAAKTARSRARTPKKTAQTQQQPVIDLNALTAAQGIANQSEDGTQVIMILNQESGELMEITAPQGMAVSEVINSLNFVRPNISEVATIPANGSNTVAFDPQELHVQQSEDSAALSTIVGQQLQSGDGGAGGEQTIMLPANCFNEDGSLTLDAATLSSLNLAIAVDGNGELTTDGNTTFIIDTSNSR</sequence>
<dbReference type="InterPro" id="IPR036236">
    <property type="entry name" value="Znf_C2H2_sf"/>
</dbReference>
<dbReference type="PANTHER" id="PTHR24379:SF121">
    <property type="entry name" value="C2H2-TYPE DOMAIN-CONTAINING PROTEIN"/>
    <property type="match status" value="1"/>
</dbReference>
<dbReference type="SMART" id="SM00355">
    <property type="entry name" value="ZnF_C2H2"/>
    <property type="match status" value="8"/>
</dbReference>
<evidence type="ECO:0000259" key="7">
    <source>
        <dbReference type="PROSITE" id="PS50157"/>
    </source>
</evidence>
<dbReference type="PROSITE" id="PS50157">
    <property type="entry name" value="ZINC_FINGER_C2H2_2"/>
    <property type="match status" value="3"/>
</dbReference>
<gene>
    <name evidence="8" type="ORF">ONB1V03_LOCUS2034</name>
</gene>
<dbReference type="EMBL" id="CAJPVJ010000434">
    <property type="protein sequence ID" value="CAG2162441.1"/>
    <property type="molecule type" value="Genomic_DNA"/>
</dbReference>
<proteinExistence type="predicted"/>
<feature type="compositionally biased region" description="Low complexity" evidence="6">
    <location>
        <begin position="332"/>
        <end position="341"/>
    </location>
</feature>
<dbReference type="Proteomes" id="UP000728032">
    <property type="component" value="Unassembled WGS sequence"/>
</dbReference>
<keyword evidence="4" id="KW-0862">Zinc</keyword>
<reference evidence="8" key="1">
    <citation type="submission" date="2020-11" db="EMBL/GenBank/DDBJ databases">
        <authorList>
            <person name="Tran Van P."/>
        </authorList>
    </citation>
    <scope>NUCLEOTIDE SEQUENCE</scope>
</reference>
<keyword evidence="9" id="KW-1185">Reference proteome</keyword>
<accession>A0A7R9LDQ4</accession>
<dbReference type="PANTHER" id="PTHR24379">
    <property type="entry name" value="KRAB AND ZINC FINGER DOMAIN-CONTAINING"/>
    <property type="match status" value="1"/>
</dbReference>
<dbReference type="Gene3D" id="3.30.160.60">
    <property type="entry name" value="Classic Zinc Finger"/>
    <property type="match status" value="2"/>
</dbReference>
<name>A0A7R9LDQ4_9ACAR</name>
<feature type="domain" description="C2H2-type" evidence="7">
    <location>
        <begin position="138"/>
        <end position="160"/>
    </location>
</feature>
<organism evidence="8">
    <name type="scientific">Oppiella nova</name>
    <dbReference type="NCBI Taxonomy" id="334625"/>
    <lineage>
        <taxon>Eukaryota</taxon>
        <taxon>Metazoa</taxon>
        <taxon>Ecdysozoa</taxon>
        <taxon>Arthropoda</taxon>
        <taxon>Chelicerata</taxon>
        <taxon>Arachnida</taxon>
        <taxon>Acari</taxon>
        <taxon>Acariformes</taxon>
        <taxon>Sarcoptiformes</taxon>
        <taxon>Oribatida</taxon>
        <taxon>Brachypylina</taxon>
        <taxon>Oppioidea</taxon>
        <taxon>Oppiidae</taxon>
        <taxon>Oppiella</taxon>
    </lineage>
</organism>
<dbReference type="EMBL" id="OC915259">
    <property type="protein sequence ID" value="CAD7639533.1"/>
    <property type="molecule type" value="Genomic_DNA"/>
</dbReference>
<keyword evidence="3 5" id="KW-0863">Zinc-finger</keyword>
<evidence type="ECO:0000256" key="1">
    <source>
        <dbReference type="ARBA" id="ARBA00022723"/>
    </source>
</evidence>
<dbReference type="SUPFAM" id="SSF57667">
    <property type="entry name" value="beta-beta-alpha zinc fingers"/>
    <property type="match status" value="3"/>
</dbReference>
<evidence type="ECO:0000313" key="9">
    <source>
        <dbReference type="Proteomes" id="UP000728032"/>
    </source>
</evidence>
<dbReference type="AlphaFoldDB" id="A0A7R9LDQ4"/>
<dbReference type="OrthoDB" id="6421266at2759"/>
<dbReference type="PROSITE" id="PS00028">
    <property type="entry name" value="ZINC_FINGER_C2H2_1"/>
    <property type="match status" value="4"/>
</dbReference>
<dbReference type="InterPro" id="IPR013087">
    <property type="entry name" value="Znf_C2H2_type"/>
</dbReference>
<dbReference type="Pfam" id="PF00096">
    <property type="entry name" value="zf-C2H2"/>
    <property type="match status" value="2"/>
</dbReference>
<feature type="region of interest" description="Disordered" evidence="6">
    <location>
        <begin position="332"/>
        <end position="357"/>
    </location>
</feature>
<protein>
    <recommendedName>
        <fullName evidence="7">C2H2-type domain-containing protein</fullName>
    </recommendedName>
</protein>
<evidence type="ECO:0000256" key="5">
    <source>
        <dbReference type="PROSITE-ProRule" id="PRU00042"/>
    </source>
</evidence>
<evidence type="ECO:0000313" key="8">
    <source>
        <dbReference type="EMBL" id="CAD7639533.1"/>
    </source>
</evidence>
<evidence type="ECO:0000256" key="3">
    <source>
        <dbReference type="ARBA" id="ARBA00022771"/>
    </source>
</evidence>